<dbReference type="PROSITE" id="PS00304">
    <property type="entry name" value="SASP_1"/>
    <property type="match status" value="1"/>
</dbReference>
<dbReference type="RefSeq" id="WP_135224327.1">
    <property type="nucleotide sequence ID" value="NZ_CP132508.1"/>
</dbReference>
<evidence type="ECO:0000256" key="4">
    <source>
        <dbReference type="ARBA" id="ARBA00023125"/>
    </source>
</evidence>
<evidence type="ECO:0000313" key="7">
    <source>
        <dbReference type="Proteomes" id="UP001304683"/>
    </source>
</evidence>
<proteinExistence type="inferred from homology"/>
<feature type="region of interest" description="Disordered" evidence="5">
    <location>
        <begin position="72"/>
        <end position="107"/>
    </location>
</feature>
<evidence type="ECO:0000256" key="1">
    <source>
        <dbReference type="ARBA" id="ARBA00003863"/>
    </source>
</evidence>
<comment type="function">
    <text evidence="1">SASP are bound to spore DNA. They are double-stranded DNA-binding proteins that cause DNA to change to an a-like conformation. They protect the DNA backbone from chemical and enzymatic cleavage and are thus involved in dormant spore's high resistance to UV light.</text>
</comment>
<evidence type="ECO:0000313" key="6">
    <source>
        <dbReference type="EMBL" id="WPD18792.1"/>
    </source>
</evidence>
<accession>A0ABZ0QMS8</accession>
<dbReference type="Pfam" id="PF00269">
    <property type="entry name" value="SASP"/>
    <property type="match status" value="1"/>
</dbReference>
<gene>
    <name evidence="6" type="ORF">Q5761_10560</name>
</gene>
<dbReference type="InterPro" id="IPR018126">
    <property type="entry name" value="SASP_alpha/beta-type_CS"/>
</dbReference>
<keyword evidence="4" id="KW-0238">DNA-binding</keyword>
<evidence type="ECO:0000256" key="2">
    <source>
        <dbReference type="ARBA" id="ARBA00005442"/>
    </source>
</evidence>
<dbReference type="InterPro" id="IPR050847">
    <property type="entry name" value="SASP_DNA-binding"/>
</dbReference>
<protein>
    <submittedName>
        <fullName evidence="6">Alpha/beta-type small acid-soluble spore protein</fullName>
    </submittedName>
</protein>
<keyword evidence="3" id="KW-0749">Sporulation</keyword>
<dbReference type="EMBL" id="CP132508">
    <property type="protein sequence ID" value="WPD18792.1"/>
    <property type="molecule type" value="Genomic_DNA"/>
</dbReference>
<dbReference type="PANTHER" id="PTHR36107:SF1">
    <property type="entry name" value="SMALL, ACID-SOLUBLE SPORE PROTEIN A"/>
    <property type="match status" value="1"/>
</dbReference>
<reference evidence="6 7" key="1">
    <citation type="submission" date="2023-08" db="EMBL/GenBank/DDBJ databases">
        <title>Genome sequence of Thermaerobacter compostii strain Ins1, a spore-forming filamentous bacterium isolated from a deep geothermal reservoir.</title>
        <authorList>
            <person name="Bregnard D."/>
            <person name="Gonzalez D."/>
            <person name="Junier P."/>
        </authorList>
    </citation>
    <scope>NUCLEOTIDE SEQUENCE [LARGE SCALE GENOMIC DNA]</scope>
    <source>
        <strain evidence="6 7">Ins1</strain>
    </source>
</reference>
<evidence type="ECO:0000256" key="3">
    <source>
        <dbReference type="ARBA" id="ARBA00022969"/>
    </source>
</evidence>
<keyword evidence="7" id="KW-1185">Reference proteome</keyword>
<dbReference type="PANTHER" id="PTHR36107">
    <property type="entry name" value="SMALL, ACID-SOLUBLE SPORE PROTEIN A"/>
    <property type="match status" value="1"/>
</dbReference>
<organism evidence="6 7">
    <name type="scientific">Thermaerobacter composti</name>
    <dbReference type="NCBI Taxonomy" id="554949"/>
    <lineage>
        <taxon>Bacteria</taxon>
        <taxon>Bacillati</taxon>
        <taxon>Bacillota</taxon>
        <taxon>Clostridia</taxon>
        <taxon>Eubacteriales</taxon>
        <taxon>Clostridiales Family XVII. Incertae Sedis</taxon>
        <taxon>Thermaerobacter</taxon>
    </lineage>
</organism>
<dbReference type="InterPro" id="IPR038300">
    <property type="entry name" value="SASP_sf_alpha/beta"/>
</dbReference>
<dbReference type="Proteomes" id="UP001304683">
    <property type="component" value="Chromosome"/>
</dbReference>
<comment type="similarity">
    <text evidence="2">Belongs to the alpha/beta-type SASP family.</text>
</comment>
<dbReference type="InterPro" id="IPR001448">
    <property type="entry name" value="SASP_alpha/beta-type"/>
</dbReference>
<evidence type="ECO:0000256" key="5">
    <source>
        <dbReference type="SAM" id="MobiDB-lite"/>
    </source>
</evidence>
<sequence>MARGQQGNRHLVPGAARALDQFKYEVARELGIQIPPDGYWGDMPTRLTGAVGGHMVRRMIALAEQQLAQRGGTLPPADVTRGAPAPAYGTANWPAGRADAFQPAPRV</sequence>
<name>A0ABZ0QMS8_9FIRM</name>
<dbReference type="Gene3D" id="6.10.10.80">
    <property type="entry name" value="Small, acid-soluble spore protein, alpha/beta type-like"/>
    <property type="match status" value="1"/>
</dbReference>